<keyword evidence="5" id="KW-1185">Reference proteome</keyword>
<dbReference type="KEGG" id="halt:IM660_00655"/>
<evidence type="ECO:0000256" key="2">
    <source>
        <dbReference type="SAM" id="Phobius"/>
    </source>
</evidence>
<dbReference type="RefSeq" id="WP_193497538.1">
    <property type="nucleotide sequence ID" value="NZ_CP063169.1"/>
</dbReference>
<sequence>MSVALRYAARSDVGLVRTVNQDSGYAGPQLLVLADGMGGPAGGDIASSVAVAHLAALDGEAHGGDDLLDQLRRAISAAHSDLLDYTGDRPELHGLGTTVIALLRSGRKMGMVHVGDSRAYLLRENALTQVTEDHTLVHHLVTTGQLTEEEAEHHPQRSVLLRVLGDDPDAPTLDESVREARVGDRWLLCSDGLSSYVSTDTIADCLREYTDPGRCADALVDLALRAGGPDNITVVIADVVDATDLPEMAPQIVGAAAVDRERPTRGGTGAAARAAAMAREAQSAEDGTDDVGRTERDALAELDPPEPAIRKVLRWGITTVVLLALIAGAATIGYRWSQTQYYVGTDGENVVIYQGIPQELGPIALSEVHEVTDVPLADLPTFARARVEAHIAATSLTDAEEIIAGLRDQLPQGPTAPPAEDPSGDPSEEPSDTSTDDPSPDPTATGVPGSVATPLTAVLT</sequence>
<evidence type="ECO:0000256" key="1">
    <source>
        <dbReference type="SAM" id="MobiDB-lite"/>
    </source>
</evidence>
<accession>A0A7M1STH2</accession>
<name>A0A7M1STH2_9MICO</name>
<dbReference type="CDD" id="cd00143">
    <property type="entry name" value="PP2Cc"/>
    <property type="match status" value="1"/>
</dbReference>
<dbReference type="SMART" id="SM00332">
    <property type="entry name" value="PP2Cc"/>
    <property type="match status" value="1"/>
</dbReference>
<keyword evidence="2" id="KW-0812">Transmembrane</keyword>
<feature type="region of interest" description="Disordered" evidence="1">
    <location>
        <begin position="409"/>
        <end position="460"/>
    </location>
</feature>
<dbReference type="InterPro" id="IPR036457">
    <property type="entry name" value="PPM-type-like_dom_sf"/>
</dbReference>
<dbReference type="AlphaFoldDB" id="A0A7M1STH2"/>
<feature type="compositionally biased region" description="Low complexity" evidence="1">
    <location>
        <begin position="270"/>
        <end position="281"/>
    </location>
</feature>
<dbReference type="PROSITE" id="PS51746">
    <property type="entry name" value="PPM_2"/>
    <property type="match status" value="1"/>
</dbReference>
<evidence type="ECO:0000313" key="4">
    <source>
        <dbReference type="EMBL" id="QOR70866.1"/>
    </source>
</evidence>
<protein>
    <submittedName>
        <fullName evidence="4">Protein phosphatase 2C domain-containing protein</fullName>
    </submittedName>
</protein>
<evidence type="ECO:0000313" key="5">
    <source>
        <dbReference type="Proteomes" id="UP000593758"/>
    </source>
</evidence>
<dbReference type="Gene3D" id="3.60.40.10">
    <property type="entry name" value="PPM-type phosphatase domain"/>
    <property type="match status" value="1"/>
</dbReference>
<dbReference type="Proteomes" id="UP000593758">
    <property type="component" value="Chromosome"/>
</dbReference>
<reference evidence="4 5" key="1">
    <citation type="submission" date="2020-10" db="EMBL/GenBank/DDBJ databases">
        <title>Haloactinobacterium sp. RN3S43, a bacterium isolated from saline soil.</title>
        <authorList>
            <person name="Sun J.-Q."/>
        </authorList>
    </citation>
    <scope>NUCLEOTIDE SEQUENCE [LARGE SCALE GENOMIC DNA]</scope>
    <source>
        <strain evidence="4 5">RN3S43</strain>
    </source>
</reference>
<feature type="transmembrane region" description="Helical" evidence="2">
    <location>
        <begin position="312"/>
        <end position="334"/>
    </location>
</feature>
<organism evidence="4 5">
    <name type="scientific">Ruania alkalisoli</name>
    <dbReference type="NCBI Taxonomy" id="2779775"/>
    <lineage>
        <taxon>Bacteria</taxon>
        <taxon>Bacillati</taxon>
        <taxon>Actinomycetota</taxon>
        <taxon>Actinomycetes</taxon>
        <taxon>Micrococcales</taxon>
        <taxon>Ruaniaceae</taxon>
        <taxon>Ruania</taxon>
    </lineage>
</organism>
<gene>
    <name evidence="4" type="ORF">IM660_00655</name>
</gene>
<dbReference type="SMART" id="SM00331">
    <property type="entry name" value="PP2C_SIG"/>
    <property type="match status" value="1"/>
</dbReference>
<dbReference type="Pfam" id="PF13672">
    <property type="entry name" value="PP2C_2"/>
    <property type="match status" value="1"/>
</dbReference>
<dbReference type="InterPro" id="IPR001932">
    <property type="entry name" value="PPM-type_phosphatase-like_dom"/>
</dbReference>
<feature type="compositionally biased region" description="Acidic residues" evidence="1">
    <location>
        <begin position="422"/>
        <end position="439"/>
    </location>
</feature>
<dbReference type="EMBL" id="CP063169">
    <property type="protein sequence ID" value="QOR70866.1"/>
    <property type="molecule type" value="Genomic_DNA"/>
</dbReference>
<proteinExistence type="predicted"/>
<feature type="domain" description="PPM-type phosphatase" evidence="3">
    <location>
        <begin position="6"/>
        <end position="239"/>
    </location>
</feature>
<keyword evidence="2" id="KW-0472">Membrane</keyword>
<feature type="region of interest" description="Disordered" evidence="1">
    <location>
        <begin position="263"/>
        <end position="291"/>
    </location>
</feature>
<dbReference type="SUPFAM" id="SSF81606">
    <property type="entry name" value="PP2C-like"/>
    <property type="match status" value="1"/>
</dbReference>
<keyword evidence="2" id="KW-1133">Transmembrane helix</keyword>
<evidence type="ECO:0000259" key="3">
    <source>
        <dbReference type="PROSITE" id="PS51746"/>
    </source>
</evidence>